<proteinExistence type="predicted"/>
<reference evidence="3 4" key="1">
    <citation type="submission" date="2024-10" db="EMBL/GenBank/DDBJ databases">
        <authorList>
            <person name="Riesco R."/>
        </authorList>
    </citation>
    <scope>NUCLEOTIDE SEQUENCE [LARGE SCALE GENOMIC DNA]</scope>
    <source>
        <strain evidence="2 3">NCIMB 15448</strain>
        <strain evidence="1 4">NCIMB 15450</strain>
    </source>
</reference>
<dbReference type="EMBL" id="JBIMSP010000072">
    <property type="protein sequence ID" value="MFH5245376.1"/>
    <property type="molecule type" value="Genomic_DNA"/>
</dbReference>
<evidence type="ECO:0000313" key="1">
    <source>
        <dbReference type="EMBL" id="MFH5227604.1"/>
    </source>
</evidence>
<protein>
    <submittedName>
        <fullName evidence="2">RES domain-containing protein</fullName>
    </submittedName>
</protein>
<organism evidence="2 3">
    <name type="scientific">Antrihabitans spumae</name>
    <dbReference type="NCBI Taxonomy" id="3373370"/>
    <lineage>
        <taxon>Bacteria</taxon>
        <taxon>Bacillati</taxon>
        <taxon>Actinomycetota</taxon>
        <taxon>Actinomycetes</taxon>
        <taxon>Mycobacteriales</taxon>
        <taxon>Nocardiaceae</taxon>
        <taxon>Antrihabitans</taxon>
    </lineage>
</organism>
<sequence length="265" mass="29177">MTAQTYGVDAVCATTGLNLVPSSGRRMFRVAQTQFGPLQPPPRVKTANPVTWSRWDTPGRTIYGSSTAEGAFVEVLEYITPDPPAVAMSDLFDDVEDSDDLTFDSQIQRELPLCGAMAPRSISKGWREARNLYELVLPGNGWFVDVTGAGSISAVEEQLQMLLTTCGVDRLTLSELTSSSEDMKQLTTGIATWLRESVVLSDGSRPHGVVYPSKWGTTVQNWAMWLRRADDGTGGDAVWIHEASDIGRHTQPFVEVATNRRMRTY</sequence>
<dbReference type="RefSeq" id="WP_395126217.1">
    <property type="nucleotide sequence ID" value="NZ_JBIMSN010000012.1"/>
</dbReference>
<name>A0ABW7KXZ1_9NOCA</name>
<dbReference type="EMBL" id="JBIMSN010000012">
    <property type="protein sequence ID" value="MFH5227604.1"/>
    <property type="molecule type" value="Genomic_DNA"/>
</dbReference>
<evidence type="ECO:0000313" key="4">
    <source>
        <dbReference type="Proteomes" id="UP001609219"/>
    </source>
</evidence>
<keyword evidence="4" id="KW-1185">Reference proteome</keyword>
<dbReference type="Proteomes" id="UP001609176">
    <property type="component" value="Unassembled WGS sequence"/>
</dbReference>
<evidence type="ECO:0000313" key="3">
    <source>
        <dbReference type="Proteomes" id="UP001609176"/>
    </source>
</evidence>
<accession>A0ABW7KXZ1</accession>
<comment type="caution">
    <text evidence="2">The sequence shown here is derived from an EMBL/GenBank/DDBJ whole genome shotgun (WGS) entry which is preliminary data.</text>
</comment>
<dbReference type="Proteomes" id="UP001609219">
    <property type="component" value="Unassembled WGS sequence"/>
</dbReference>
<evidence type="ECO:0000313" key="2">
    <source>
        <dbReference type="EMBL" id="MFH5245376.1"/>
    </source>
</evidence>
<gene>
    <name evidence="2" type="ORF">ACHIPV_26370</name>
    <name evidence="1" type="ORF">ACHIRB_03235</name>
</gene>